<organism evidence="3 4">
    <name type="scientific">Catalinimonas alkaloidigena</name>
    <dbReference type="NCBI Taxonomy" id="1075417"/>
    <lineage>
        <taxon>Bacteria</taxon>
        <taxon>Pseudomonadati</taxon>
        <taxon>Bacteroidota</taxon>
        <taxon>Cytophagia</taxon>
        <taxon>Cytophagales</taxon>
        <taxon>Catalimonadaceae</taxon>
        <taxon>Catalinimonas</taxon>
    </lineage>
</organism>
<dbReference type="RefSeq" id="WP_089677927.1">
    <property type="nucleotide sequence ID" value="NZ_FNFO01000001.1"/>
</dbReference>
<keyword evidence="2" id="KW-1133">Transmembrane helix</keyword>
<dbReference type="Proteomes" id="UP000198510">
    <property type="component" value="Unassembled WGS sequence"/>
</dbReference>
<proteinExistence type="predicted"/>
<keyword evidence="4" id="KW-1185">Reference proteome</keyword>
<keyword evidence="2" id="KW-0472">Membrane</keyword>
<dbReference type="STRING" id="1075417.SAMN05421823_101145"/>
<evidence type="ECO:0000313" key="3">
    <source>
        <dbReference type="EMBL" id="SDJ80149.1"/>
    </source>
</evidence>
<dbReference type="EMBL" id="FNFO01000001">
    <property type="protein sequence ID" value="SDJ80149.1"/>
    <property type="molecule type" value="Genomic_DNA"/>
</dbReference>
<reference evidence="3 4" key="1">
    <citation type="submission" date="2016-10" db="EMBL/GenBank/DDBJ databases">
        <authorList>
            <person name="de Groot N.N."/>
        </authorList>
    </citation>
    <scope>NUCLEOTIDE SEQUENCE [LARGE SCALE GENOMIC DNA]</scope>
    <source>
        <strain evidence="3 4">DSM 25186</strain>
    </source>
</reference>
<feature type="transmembrane region" description="Helical" evidence="2">
    <location>
        <begin position="51"/>
        <end position="70"/>
    </location>
</feature>
<gene>
    <name evidence="3" type="ORF">SAMN05421823_101145</name>
</gene>
<evidence type="ECO:0008006" key="5">
    <source>
        <dbReference type="Google" id="ProtNLM"/>
    </source>
</evidence>
<evidence type="ECO:0000313" key="4">
    <source>
        <dbReference type="Proteomes" id="UP000198510"/>
    </source>
</evidence>
<name>A0A1G8WP46_9BACT</name>
<evidence type="ECO:0000256" key="2">
    <source>
        <dbReference type="SAM" id="Phobius"/>
    </source>
</evidence>
<feature type="coiled-coil region" evidence="1">
    <location>
        <begin position="156"/>
        <end position="186"/>
    </location>
</feature>
<keyword evidence="2" id="KW-0812">Transmembrane</keyword>
<evidence type="ECO:0000256" key="1">
    <source>
        <dbReference type="SAM" id="Coils"/>
    </source>
</evidence>
<dbReference type="AlphaFoldDB" id="A0A1G8WP46"/>
<dbReference type="OrthoDB" id="1120747at2"/>
<accession>A0A1G8WP46</accession>
<sequence length="187" mass="21600">MEDDLEKFIREHRDELDRFEPHPDLWQKIAHKLDETTPSSQQKNRYAWRRLLQTAAVAALLVFVGYALGWQDFHLTAQQEPVDTTAQMQKGPYLNEVEAYYTALIAQKKEDLAAVASEAEELEFGADLAHLDSMYVELRGELPRAADPQLVRAAMIQNLRLRIDLLNQQMQILKEVKQKKENANLNL</sequence>
<keyword evidence="1" id="KW-0175">Coiled coil</keyword>
<protein>
    <recommendedName>
        <fullName evidence="5">Anti-sigma factor</fullName>
    </recommendedName>
</protein>